<dbReference type="InterPro" id="IPR038706">
    <property type="entry name" value="Type_VI_SciN-like_sf"/>
</dbReference>
<name>A0A848FIR0_9BURK</name>
<dbReference type="PANTHER" id="PTHR37625:SF4">
    <property type="entry name" value="OUTER MEMBRANE LIPOPROTEIN"/>
    <property type="match status" value="1"/>
</dbReference>
<dbReference type="NCBIfam" id="TIGR03352">
    <property type="entry name" value="VI_chp_3"/>
    <property type="match status" value="1"/>
</dbReference>
<comment type="caution">
    <text evidence="1">The sequence shown here is derived from an EMBL/GenBank/DDBJ whole genome shotgun (WGS) entry which is preliminary data.</text>
</comment>
<proteinExistence type="predicted"/>
<keyword evidence="2" id="KW-1185">Reference proteome</keyword>
<dbReference type="PANTHER" id="PTHR37625">
    <property type="entry name" value="OUTER MEMBRANE LIPOPROTEIN-RELATED"/>
    <property type="match status" value="1"/>
</dbReference>
<reference evidence="1 2" key="1">
    <citation type="submission" date="2020-04" db="EMBL/GenBank/DDBJ databases">
        <title>Azohydromonas sp. isolated from soil.</title>
        <authorList>
            <person name="Dahal R.H."/>
        </authorList>
    </citation>
    <scope>NUCLEOTIDE SEQUENCE [LARGE SCALE GENOMIC DNA]</scope>
    <source>
        <strain evidence="1 2">G-1-1-14</strain>
    </source>
</reference>
<protein>
    <submittedName>
        <fullName evidence="1">Type VI secretion system lipoprotein TssJ</fullName>
    </submittedName>
</protein>
<dbReference type="Pfam" id="PF12790">
    <property type="entry name" value="T6SS-SciN"/>
    <property type="match status" value="1"/>
</dbReference>
<dbReference type="Gene3D" id="2.60.40.4150">
    <property type="entry name" value="Type VI secretion system, lipoprotein SciN"/>
    <property type="match status" value="1"/>
</dbReference>
<dbReference type="InterPro" id="IPR017734">
    <property type="entry name" value="T6SS_SciN"/>
</dbReference>
<dbReference type="RefSeq" id="WP_169163932.1">
    <property type="nucleotide sequence ID" value="NZ_JABBFW010000051.1"/>
</dbReference>
<organism evidence="1 2">
    <name type="scientific">Azohydromonas caseinilytica</name>
    <dbReference type="NCBI Taxonomy" id="2728836"/>
    <lineage>
        <taxon>Bacteria</taxon>
        <taxon>Pseudomonadati</taxon>
        <taxon>Pseudomonadota</taxon>
        <taxon>Betaproteobacteria</taxon>
        <taxon>Burkholderiales</taxon>
        <taxon>Sphaerotilaceae</taxon>
        <taxon>Azohydromonas</taxon>
    </lineage>
</organism>
<dbReference type="Proteomes" id="UP000574067">
    <property type="component" value="Unassembled WGS sequence"/>
</dbReference>
<dbReference type="EMBL" id="JABBFW010000051">
    <property type="protein sequence ID" value="NML19036.1"/>
    <property type="molecule type" value="Genomic_DNA"/>
</dbReference>
<keyword evidence="1" id="KW-0449">Lipoprotein</keyword>
<sequence length="246" mass="27093">MFTFIENLCWPSWGIPEQMQGSAHLLVAVKPSVLRLASCSAVLSCCLLSACSTASESHHSVLDSTLHSIGLQRLDGNPLPKIISPVNSNMTGNETRRFELRLHAAYLLNVAEGGVSLPVVTKLYKLRNRSAFERMPFSAFQQSDFRNYQNLSNDIIEIREIVLTPGEKYETMESMEPDASYFAVAAIFRSPAERRWLFIFDARTIANTGVTLGLHGCAVSVAAGQPLNVPSELKYIAGVRCNGPFP</sequence>
<accession>A0A848FIR0</accession>
<evidence type="ECO:0000313" key="2">
    <source>
        <dbReference type="Proteomes" id="UP000574067"/>
    </source>
</evidence>
<gene>
    <name evidence="1" type="primary">tssJ</name>
    <name evidence="1" type="ORF">HHL10_29115</name>
</gene>
<dbReference type="AlphaFoldDB" id="A0A848FIR0"/>
<evidence type="ECO:0000313" key="1">
    <source>
        <dbReference type="EMBL" id="NML19036.1"/>
    </source>
</evidence>